<reference evidence="3" key="1">
    <citation type="journal article" date="2019" name="Int. J. Syst. Evol. Microbiol.">
        <title>The Global Catalogue of Microorganisms (GCM) 10K type strain sequencing project: providing services to taxonomists for standard genome sequencing and annotation.</title>
        <authorList>
            <consortium name="The Broad Institute Genomics Platform"/>
            <consortium name="The Broad Institute Genome Sequencing Center for Infectious Disease"/>
            <person name="Wu L."/>
            <person name="Ma J."/>
        </authorList>
    </citation>
    <scope>NUCLEOTIDE SEQUENCE [LARGE SCALE GENOMIC DNA]</scope>
    <source>
        <strain evidence="3">CGMCC 4.7177</strain>
    </source>
</reference>
<name>A0ABV9APU1_9ACTN</name>
<proteinExistence type="predicted"/>
<accession>A0ABV9APU1</accession>
<dbReference type="RefSeq" id="WP_381171132.1">
    <property type="nucleotide sequence ID" value="NZ_JBHSFK010000010.1"/>
</dbReference>
<protein>
    <submittedName>
        <fullName evidence="2">Uncharacterized protein</fullName>
    </submittedName>
</protein>
<evidence type="ECO:0000256" key="1">
    <source>
        <dbReference type="SAM" id="MobiDB-lite"/>
    </source>
</evidence>
<dbReference type="Proteomes" id="UP001595839">
    <property type="component" value="Unassembled WGS sequence"/>
</dbReference>
<comment type="caution">
    <text evidence="2">The sequence shown here is derived from an EMBL/GenBank/DDBJ whole genome shotgun (WGS) entry which is preliminary data.</text>
</comment>
<gene>
    <name evidence="2" type="ORF">ACFPIH_17145</name>
</gene>
<feature type="compositionally biased region" description="Polar residues" evidence="1">
    <location>
        <begin position="329"/>
        <end position="339"/>
    </location>
</feature>
<sequence>MIANHGTTGRPENWYFALWAYNSGFHPKTSDGSPWGLGWANNPANPESDAGCLPFMENAAGGEDASAAARPQNWPYQEKVLGFAAHPPSFLESPGVMVAAFRPATWNGTSEAVTVKGSAFYNRAHLKAPEDAFCDASNSCAPGRISDGASNDSATSGPCGRADFQCWWNKPVTWKSDCAETCGYEFIRFGESTPEEPDGTAYPPVCTTAGLPAGALIVDDVPQGTPVVRPGCTNSWTNSGTFTFDFANNAVETVYPAKVDLHQLGAGFGSHFYFGHTRADDTKGQRLKITGIWKLGQQVTGRAKVLVHLPDHGAQTKYFTGAITASHSSTRDQTLSSDSRPVHPSLRRPDRPIMARASSVTAGAHGILGPWEGHRTATYGRMCPCPVQNRRRRACTSRTWYGPPGTTRWPRPAVS</sequence>
<evidence type="ECO:0000313" key="2">
    <source>
        <dbReference type="EMBL" id="MFC4501240.1"/>
    </source>
</evidence>
<organism evidence="2 3">
    <name type="scientific">Streptomyces vulcanius</name>
    <dbReference type="NCBI Taxonomy" id="1441876"/>
    <lineage>
        <taxon>Bacteria</taxon>
        <taxon>Bacillati</taxon>
        <taxon>Actinomycetota</taxon>
        <taxon>Actinomycetes</taxon>
        <taxon>Kitasatosporales</taxon>
        <taxon>Streptomycetaceae</taxon>
        <taxon>Streptomyces</taxon>
    </lineage>
</organism>
<feature type="region of interest" description="Disordered" evidence="1">
    <location>
        <begin position="329"/>
        <end position="350"/>
    </location>
</feature>
<dbReference type="EMBL" id="JBHSFK010000010">
    <property type="protein sequence ID" value="MFC4501240.1"/>
    <property type="molecule type" value="Genomic_DNA"/>
</dbReference>
<keyword evidence="3" id="KW-1185">Reference proteome</keyword>
<evidence type="ECO:0000313" key="3">
    <source>
        <dbReference type="Proteomes" id="UP001595839"/>
    </source>
</evidence>